<dbReference type="SMART" id="SM00347">
    <property type="entry name" value="HTH_MARR"/>
    <property type="match status" value="1"/>
</dbReference>
<evidence type="ECO:0000313" key="3">
    <source>
        <dbReference type="Proteomes" id="UP001595604"/>
    </source>
</evidence>
<protein>
    <submittedName>
        <fullName evidence="2">MarR family winged helix-turn-helix transcriptional regulator</fullName>
    </submittedName>
</protein>
<gene>
    <name evidence="2" type="ORF">ACFOD9_00510</name>
</gene>
<dbReference type="PROSITE" id="PS50995">
    <property type="entry name" value="HTH_MARR_2"/>
    <property type="match status" value="1"/>
</dbReference>
<dbReference type="InterPro" id="IPR039422">
    <property type="entry name" value="MarR/SlyA-like"/>
</dbReference>
<keyword evidence="3" id="KW-1185">Reference proteome</keyword>
<name>A0ABV7IPF9_9SPHN</name>
<accession>A0ABV7IPF9</accession>
<dbReference type="PANTHER" id="PTHR33164:SF99">
    <property type="entry name" value="MARR FAMILY REGULATORY PROTEIN"/>
    <property type="match status" value="1"/>
</dbReference>
<dbReference type="RefSeq" id="WP_379508120.1">
    <property type="nucleotide sequence ID" value="NZ_JBHRTQ010000001.1"/>
</dbReference>
<dbReference type="InterPro" id="IPR036390">
    <property type="entry name" value="WH_DNA-bd_sf"/>
</dbReference>
<dbReference type="SUPFAM" id="SSF46785">
    <property type="entry name" value="Winged helix' DNA-binding domain"/>
    <property type="match status" value="1"/>
</dbReference>
<dbReference type="Pfam" id="PF12802">
    <property type="entry name" value="MarR_2"/>
    <property type="match status" value="1"/>
</dbReference>
<reference evidence="3" key="1">
    <citation type="journal article" date="2019" name="Int. J. Syst. Evol. Microbiol.">
        <title>The Global Catalogue of Microorganisms (GCM) 10K type strain sequencing project: providing services to taxonomists for standard genome sequencing and annotation.</title>
        <authorList>
            <consortium name="The Broad Institute Genomics Platform"/>
            <consortium name="The Broad Institute Genome Sequencing Center for Infectious Disease"/>
            <person name="Wu L."/>
            <person name="Ma J."/>
        </authorList>
    </citation>
    <scope>NUCLEOTIDE SEQUENCE [LARGE SCALE GENOMIC DNA]</scope>
    <source>
        <strain evidence="3">KCTC 42984</strain>
    </source>
</reference>
<dbReference type="InterPro" id="IPR036388">
    <property type="entry name" value="WH-like_DNA-bd_sf"/>
</dbReference>
<proteinExistence type="predicted"/>
<evidence type="ECO:0000259" key="1">
    <source>
        <dbReference type="PROSITE" id="PS50995"/>
    </source>
</evidence>
<sequence>MLHLDGEDITPINALIVSIFRVGGSLLEAGARLVADIGITPAWWQVLGALSLSPVPLTVPQIARHIGLARQSVQRIVDLLETRGLVRLEPNPHHRRARLVMLSEAGIEVYRQANVRQAPWAEQLEAGLTRDRVAEAVDVLARLELLLADQKIAVSAKAPGRRTGKSREPAESA</sequence>
<organism evidence="2 3">
    <name type="scientific">Novosphingobium bradum</name>
    <dbReference type="NCBI Taxonomy" id="1737444"/>
    <lineage>
        <taxon>Bacteria</taxon>
        <taxon>Pseudomonadati</taxon>
        <taxon>Pseudomonadota</taxon>
        <taxon>Alphaproteobacteria</taxon>
        <taxon>Sphingomonadales</taxon>
        <taxon>Sphingomonadaceae</taxon>
        <taxon>Novosphingobium</taxon>
    </lineage>
</organism>
<dbReference type="Proteomes" id="UP001595604">
    <property type="component" value="Unassembled WGS sequence"/>
</dbReference>
<dbReference type="PANTHER" id="PTHR33164">
    <property type="entry name" value="TRANSCRIPTIONAL REGULATOR, MARR FAMILY"/>
    <property type="match status" value="1"/>
</dbReference>
<dbReference type="Gene3D" id="1.10.10.10">
    <property type="entry name" value="Winged helix-like DNA-binding domain superfamily/Winged helix DNA-binding domain"/>
    <property type="match status" value="1"/>
</dbReference>
<dbReference type="EMBL" id="JBHRTQ010000001">
    <property type="protein sequence ID" value="MFC3172723.1"/>
    <property type="molecule type" value="Genomic_DNA"/>
</dbReference>
<feature type="domain" description="HTH marR-type" evidence="1">
    <location>
        <begin position="12"/>
        <end position="145"/>
    </location>
</feature>
<dbReference type="PRINTS" id="PR00598">
    <property type="entry name" value="HTHMARR"/>
</dbReference>
<dbReference type="InterPro" id="IPR000835">
    <property type="entry name" value="HTH_MarR-typ"/>
</dbReference>
<comment type="caution">
    <text evidence="2">The sequence shown here is derived from an EMBL/GenBank/DDBJ whole genome shotgun (WGS) entry which is preliminary data.</text>
</comment>
<evidence type="ECO:0000313" key="2">
    <source>
        <dbReference type="EMBL" id="MFC3172723.1"/>
    </source>
</evidence>